<accession>A0ABU8HJ17</accession>
<reference evidence="1 2" key="1">
    <citation type="journal article" date="2018" name="J. Microbiol.">
        <title>Bacillus spongiae sp. nov., isolated from sponge of Jeju Island.</title>
        <authorList>
            <person name="Lee G.E."/>
            <person name="Im W.T."/>
            <person name="Park J.S."/>
        </authorList>
    </citation>
    <scope>NUCLEOTIDE SEQUENCE [LARGE SCALE GENOMIC DNA]</scope>
    <source>
        <strain evidence="1 2">135PIL107-10</strain>
    </source>
</reference>
<proteinExistence type="predicted"/>
<comment type="caution">
    <text evidence="1">The sequence shown here is derived from an EMBL/GenBank/DDBJ whole genome shotgun (WGS) entry which is preliminary data.</text>
</comment>
<name>A0ABU8HJ17_9BACI</name>
<dbReference type="Proteomes" id="UP001312865">
    <property type="component" value="Unassembled WGS sequence"/>
</dbReference>
<protein>
    <submittedName>
        <fullName evidence="1">Uncharacterized protein</fullName>
    </submittedName>
</protein>
<dbReference type="RefSeq" id="WP_336588843.1">
    <property type="nucleotide sequence ID" value="NZ_JBBAXC010000025.1"/>
</dbReference>
<sequence>MKVNEVISDFLYIHTKSAENYALSCGISFQEFATVFSEELQHLLLLQHPVDFPSFHFPTRFDYVQKEDLASLVTDIKENSDFSWVDFGDLAGLDELTGEEIGQLLYFAHMKKPLYSPLFNRLNNHFAYLSYNEGLTTQTYYRDFNQFYSMLSTVIVNKLVMHKKEKKLFSKKTMKVAPIPTEILKHLEEKLNEGVAFSLVKSVISRGKVQVPFWIMGDYQDLNEMKEDFGEKSRRNASGMLMYDRREKEWQLYFS</sequence>
<evidence type="ECO:0000313" key="1">
    <source>
        <dbReference type="EMBL" id="MEI5909399.1"/>
    </source>
</evidence>
<evidence type="ECO:0000313" key="2">
    <source>
        <dbReference type="Proteomes" id="UP001312865"/>
    </source>
</evidence>
<organism evidence="1 2">
    <name type="scientific">Bacillus spongiae</name>
    <dbReference type="NCBI Taxonomy" id="2683610"/>
    <lineage>
        <taxon>Bacteria</taxon>
        <taxon>Bacillati</taxon>
        <taxon>Bacillota</taxon>
        <taxon>Bacilli</taxon>
        <taxon>Bacillales</taxon>
        <taxon>Bacillaceae</taxon>
        <taxon>Bacillus</taxon>
    </lineage>
</organism>
<gene>
    <name evidence="1" type="ORF">WAK64_20435</name>
</gene>
<dbReference type="EMBL" id="JBBAXC010000025">
    <property type="protein sequence ID" value="MEI5909399.1"/>
    <property type="molecule type" value="Genomic_DNA"/>
</dbReference>
<keyword evidence="2" id="KW-1185">Reference proteome</keyword>